<evidence type="ECO:0000313" key="3">
    <source>
        <dbReference type="Proteomes" id="UP000499080"/>
    </source>
</evidence>
<dbReference type="Proteomes" id="UP000499080">
    <property type="component" value="Unassembled WGS sequence"/>
</dbReference>
<evidence type="ECO:0000313" key="2">
    <source>
        <dbReference type="EMBL" id="GBN45518.1"/>
    </source>
</evidence>
<proteinExistence type="predicted"/>
<name>A0A4Y2P0Z8_ARAVE</name>
<accession>A0A4Y2P0Z8</accession>
<evidence type="ECO:0000256" key="1">
    <source>
        <dbReference type="SAM" id="MobiDB-lite"/>
    </source>
</evidence>
<organism evidence="2 3">
    <name type="scientific">Araneus ventricosus</name>
    <name type="common">Orbweaver spider</name>
    <name type="synonym">Epeira ventricosa</name>
    <dbReference type="NCBI Taxonomy" id="182803"/>
    <lineage>
        <taxon>Eukaryota</taxon>
        <taxon>Metazoa</taxon>
        <taxon>Ecdysozoa</taxon>
        <taxon>Arthropoda</taxon>
        <taxon>Chelicerata</taxon>
        <taxon>Arachnida</taxon>
        <taxon>Araneae</taxon>
        <taxon>Araneomorphae</taxon>
        <taxon>Entelegynae</taxon>
        <taxon>Araneoidea</taxon>
        <taxon>Araneidae</taxon>
        <taxon>Araneus</taxon>
    </lineage>
</organism>
<dbReference type="AlphaFoldDB" id="A0A4Y2P0Z8"/>
<gene>
    <name evidence="2" type="ORF">AVEN_140375_1</name>
</gene>
<protein>
    <submittedName>
        <fullName evidence="2">Uncharacterized protein</fullName>
    </submittedName>
</protein>
<reference evidence="2 3" key="1">
    <citation type="journal article" date="2019" name="Sci. Rep.">
        <title>Orb-weaving spider Araneus ventricosus genome elucidates the spidroin gene catalogue.</title>
        <authorList>
            <person name="Kono N."/>
            <person name="Nakamura H."/>
            <person name="Ohtoshi R."/>
            <person name="Moran D.A.P."/>
            <person name="Shinohara A."/>
            <person name="Yoshida Y."/>
            <person name="Fujiwara M."/>
            <person name="Mori M."/>
            <person name="Tomita M."/>
            <person name="Arakawa K."/>
        </authorList>
    </citation>
    <scope>NUCLEOTIDE SEQUENCE [LARGE SCALE GENOMIC DNA]</scope>
</reference>
<dbReference type="EMBL" id="BGPR01010314">
    <property type="protein sequence ID" value="GBN45518.1"/>
    <property type="molecule type" value="Genomic_DNA"/>
</dbReference>
<keyword evidence="3" id="KW-1185">Reference proteome</keyword>
<comment type="caution">
    <text evidence="2">The sequence shown here is derived from an EMBL/GenBank/DDBJ whole genome shotgun (WGS) entry which is preliminary data.</text>
</comment>
<sequence length="155" mass="18161">MIHWGPQCNTRLMGRHAGPTRGGILPSMRSRKQTERRQLLIESSLAYPRGKEGKSKNIRRGKLERRAETRVPRGREARHTWRRYAPEWKSSIEIYFASMFTTIIHCCGHYISNPPYGLSQKNSRTTFLPKWQRRVRLSKKKCPFLNSTFSFLLGV</sequence>
<feature type="region of interest" description="Disordered" evidence="1">
    <location>
        <begin position="10"/>
        <end position="33"/>
    </location>
</feature>